<dbReference type="OrthoDB" id="1730418at2759"/>
<gene>
    <name evidence="1" type="ORF">FH972_003145</name>
</gene>
<dbReference type="EMBL" id="CM017321">
    <property type="protein sequence ID" value="KAE7998618.1"/>
    <property type="molecule type" value="Genomic_DNA"/>
</dbReference>
<dbReference type="Proteomes" id="UP000327013">
    <property type="component" value="Chromosome 1"/>
</dbReference>
<organism evidence="1 2">
    <name type="scientific">Carpinus fangiana</name>
    <dbReference type="NCBI Taxonomy" id="176857"/>
    <lineage>
        <taxon>Eukaryota</taxon>
        <taxon>Viridiplantae</taxon>
        <taxon>Streptophyta</taxon>
        <taxon>Embryophyta</taxon>
        <taxon>Tracheophyta</taxon>
        <taxon>Spermatophyta</taxon>
        <taxon>Magnoliopsida</taxon>
        <taxon>eudicotyledons</taxon>
        <taxon>Gunneridae</taxon>
        <taxon>Pentapetalae</taxon>
        <taxon>rosids</taxon>
        <taxon>fabids</taxon>
        <taxon>Fagales</taxon>
        <taxon>Betulaceae</taxon>
        <taxon>Carpinus</taxon>
    </lineage>
</organism>
<evidence type="ECO:0000313" key="1">
    <source>
        <dbReference type="EMBL" id="KAE7998618.1"/>
    </source>
</evidence>
<proteinExistence type="predicted"/>
<protein>
    <submittedName>
        <fullName evidence="1">Uncharacterized protein</fullName>
    </submittedName>
</protein>
<reference evidence="1 2" key="1">
    <citation type="submission" date="2019-06" db="EMBL/GenBank/DDBJ databases">
        <title>A chromosomal-level reference genome of Carpinus fangiana (Coryloideae, Betulaceae).</title>
        <authorList>
            <person name="Yang X."/>
            <person name="Wang Z."/>
            <person name="Zhang L."/>
            <person name="Hao G."/>
            <person name="Liu J."/>
            <person name="Yang Y."/>
        </authorList>
    </citation>
    <scope>NUCLEOTIDE SEQUENCE [LARGE SCALE GENOMIC DNA]</scope>
    <source>
        <strain evidence="1">Cfa_2016G</strain>
        <tissue evidence="1">Leaf</tissue>
    </source>
</reference>
<sequence>MKKALPTNTKISKDAKETVAGVRVGVHQLRHRRGFRQVPAGEAQGRCWVC</sequence>
<keyword evidence="2" id="KW-1185">Reference proteome</keyword>
<name>A0A5N6QH23_9ROSI</name>
<accession>A0A5N6QH23</accession>
<dbReference type="AlphaFoldDB" id="A0A5N6QH23"/>
<evidence type="ECO:0000313" key="2">
    <source>
        <dbReference type="Proteomes" id="UP000327013"/>
    </source>
</evidence>